<evidence type="ECO:0000256" key="2">
    <source>
        <dbReference type="SAM" id="MobiDB-lite"/>
    </source>
</evidence>
<feature type="compositionally biased region" description="Acidic residues" evidence="2">
    <location>
        <begin position="186"/>
        <end position="200"/>
    </location>
</feature>
<evidence type="ECO:0000313" key="4">
    <source>
        <dbReference type="EMBL" id="EFK55437.1"/>
    </source>
</evidence>
<comment type="caution">
    <text evidence="4">The sequence shown here is derived from an EMBL/GenBank/DDBJ whole genome shotgun (WGS) entry which is preliminary data.</text>
</comment>
<dbReference type="GO" id="GO:0009253">
    <property type="term" value="P:peptidoglycan catabolic process"/>
    <property type="evidence" value="ECO:0007669"/>
    <property type="project" value="InterPro"/>
</dbReference>
<sequence length="703" mass="73821">MKARTRLNPSSRRKTPVIAAVTSVALVAAGVYGGNEILKTQDAAGAQIEVTTSQASLSDAENVVVDDPAVATQGAEGDAARTVKEFTRDEEFSVFGLQWEGDRDIVAFVRAERADGSWSEWYPMDLLSTPEDATHQGTEPIYVEPTKKVQVSTANVDLIENGDLNIGGTEVTDQDDIPDVPLPDDALPDSDPVDLPDVPDADSPAVMGDAPALPTNYGDIAPVADIEELSEEGAEEHGDEDPAEAPAEAAPVTTASDLEAVFIDGGEGTVDGAIAPAQYNSNGMPKVITRASWGAKNATGTSYTEPTKAVTVHHTAGSNNYTAAQAPGIMRSMQAYHQGLGWQDLGYNAVVDKYGNIYEGRAGGLDRGPQGAHVGGFNSNTWGVSMMGDYSKTAPTPQGLKAMGDIIGWKAASSNFDPTGTVYLRSDYSFRGTKFPKGSGANFPAINAHRDFHYNDCPGDMLYSQLGTVRSHAKTKYNEIKGGGAAPAPKPAPKPSNGNNGNNGNSGTVKDSNGTETNINNAANLSSDISFEEILSGDPAAIAAAVGSVAGAVLLFIAGKDLIPEEVSNVANIEVLPGMTLSSLRPHIGKIVEMSGSEDIQDTWRKVDPILGQLDGVVKGVGGDEYAFFENGVEALSSDGSSVVMPEKIADAWLKQGMDLGPLGKPVKSDEAASGGDVRVDFERGKITYNVQTNKLDVTIDER</sequence>
<dbReference type="HOGENOM" id="CLU_018529_1_1_11"/>
<protein>
    <submittedName>
        <fullName evidence="4">N-acetylmuramoyl-L-alanine amidase</fullName>
    </submittedName>
</protein>
<name>D7W9F7_9CORY</name>
<dbReference type="GO" id="GO:0008745">
    <property type="term" value="F:N-acetylmuramoyl-L-alanine amidase activity"/>
    <property type="evidence" value="ECO:0007669"/>
    <property type="project" value="InterPro"/>
</dbReference>
<feature type="compositionally biased region" description="Acidic residues" evidence="2">
    <location>
        <begin position="231"/>
        <end position="243"/>
    </location>
</feature>
<proteinExistence type="inferred from homology"/>
<organism evidence="4 5">
    <name type="scientific">Corynebacterium genitalium ATCC 33030</name>
    <dbReference type="NCBI Taxonomy" id="585529"/>
    <lineage>
        <taxon>Bacteria</taxon>
        <taxon>Bacillati</taxon>
        <taxon>Actinomycetota</taxon>
        <taxon>Actinomycetes</taxon>
        <taxon>Mycobacteriales</taxon>
        <taxon>Corynebacteriaceae</taxon>
        <taxon>Corynebacterium</taxon>
    </lineage>
</organism>
<dbReference type="STRING" id="585529.HMPREF0291_10695"/>
<reference evidence="4" key="1">
    <citation type="submission" date="2010-06" db="EMBL/GenBank/DDBJ databases">
        <authorList>
            <person name="Muzny D."/>
            <person name="Qin X."/>
            <person name="Buhay C."/>
            <person name="Dugan-Rocha S."/>
            <person name="Ding Y."/>
            <person name="Chen G."/>
            <person name="Hawes A."/>
            <person name="Holder M."/>
            <person name="Jhangiani S."/>
            <person name="Johnson A."/>
            <person name="Khan Z."/>
            <person name="Li Z."/>
            <person name="Liu W."/>
            <person name="Liu X."/>
            <person name="Perez L."/>
            <person name="Shen H."/>
            <person name="Wang Q."/>
            <person name="Watt J."/>
            <person name="Xi L."/>
            <person name="Xin Y."/>
            <person name="Zhou J."/>
            <person name="Deng J."/>
            <person name="Jiang H."/>
            <person name="Liu Y."/>
            <person name="Qu J."/>
            <person name="Song X.-Z."/>
            <person name="Zhang L."/>
            <person name="Villasana D."/>
            <person name="Johnson A."/>
            <person name="Liu J."/>
            <person name="Liyanage D."/>
            <person name="Lorensuhewa L."/>
            <person name="Robinson T."/>
            <person name="Song A."/>
            <person name="Song B.-B."/>
            <person name="Dinh H."/>
            <person name="Thornton R."/>
            <person name="Coyle M."/>
            <person name="Francisco L."/>
            <person name="Jackson L."/>
            <person name="Javaid M."/>
            <person name="Korchina V."/>
            <person name="Kovar C."/>
            <person name="Mata R."/>
            <person name="Mathew T."/>
            <person name="Ngo R."/>
            <person name="Nguyen L."/>
            <person name="Nguyen N."/>
            <person name="Okwuonu G."/>
            <person name="Ongeri F."/>
            <person name="Pham C."/>
            <person name="Simmons D."/>
            <person name="Wilczek-Boney K."/>
            <person name="Hale W."/>
            <person name="Jakkamsetti A."/>
            <person name="Pham P."/>
            <person name="Ruth R."/>
            <person name="San Lucas F."/>
            <person name="Warren J."/>
            <person name="Zhang J."/>
            <person name="Zhao Z."/>
            <person name="Zhou C."/>
            <person name="Zhu D."/>
            <person name="Lee S."/>
            <person name="Bess C."/>
            <person name="Blankenburg K."/>
            <person name="Forbes L."/>
            <person name="Fu Q."/>
            <person name="Gubbala S."/>
            <person name="Hirani K."/>
            <person name="Jayaseelan J.C."/>
            <person name="Lara F."/>
            <person name="Munidasa M."/>
            <person name="Palculict T."/>
            <person name="Patil S."/>
            <person name="Pu L.-L."/>
            <person name="Saada N."/>
            <person name="Tang L."/>
            <person name="Weissenberger G."/>
            <person name="Zhu Y."/>
            <person name="Hemphill L."/>
            <person name="Shang Y."/>
            <person name="Youmans B."/>
            <person name="Ayvaz T."/>
            <person name="Ross M."/>
            <person name="Santibanez J."/>
            <person name="Aqrawi P."/>
            <person name="Gross S."/>
            <person name="Joshi V."/>
            <person name="Fowler G."/>
            <person name="Nazareth L."/>
            <person name="Reid J."/>
            <person name="Worley K."/>
            <person name="Petrosino J."/>
            <person name="Highlander S."/>
            <person name="Gibbs R."/>
        </authorList>
    </citation>
    <scope>NUCLEOTIDE SEQUENCE [LARGE SCALE GENOMIC DNA]</scope>
    <source>
        <strain evidence="4">ATCC 33030</strain>
    </source>
</reference>
<feature type="region of interest" description="Disordered" evidence="2">
    <location>
        <begin position="479"/>
        <end position="519"/>
    </location>
</feature>
<dbReference type="InterPro" id="IPR002502">
    <property type="entry name" value="Amidase_domain"/>
</dbReference>
<dbReference type="Gene3D" id="3.40.80.10">
    <property type="entry name" value="Peptidoglycan recognition protein-like"/>
    <property type="match status" value="1"/>
</dbReference>
<dbReference type="GO" id="GO:0008270">
    <property type="term" value="F:zinc ion binding"/>
    <property type="evidence" value="ECO:0007669"/>
    <property type="project" value="InterPro"/>
</dbReference>
<accession>D7W9F7</accession>
<evidence type="ECO:0000256" key="1">
    <source>
        <dbReference type="ARBA" id="ARBA00007553"/>
    </source>
</evidence>
<dbReference type="Pfam" id="PF01510">
    <property type="entry name" value="Amidase_2"/>
    <property type="match status" value="1"/>
</dbReference>
<dbReference type="InterPro" id="IPR036505">
    <property type="entry name" value="Amidase/PGRP_sf"/>
</dbReference>
<dbReference type="InterPro" id="IPR015510">
    <property type="entry name" value="PGRP"/>
</dbReference>
<dbReference type="InterPro" id="IPR006619">
    <property type="entry name" value="PGRP_domain_met/bac"/>
</dbReference>
<comment type="similarity">
    <text evidence="1">Belongs to the N-acetylmuramoyl-L-alanine amidase 2 family.</text>
</comment>
<dbReference type="AlphaFoldDB" id="D7W9F7"/>
<dbReference type="eggNOG" id="COG5479">
    <property type="taxonomic scope" value="Bacteria"/>
</dbReference>
<evidence type="ECO:0000259" key="3">
    <source>
        <dbReference type="SMART" id="SM00701"/>
    </source>
</evidence>
<feature type="compositionally biased region" description="Polar residues" evidence="2">
    <location>
        <begin position="508"/>
        <end position="519"/>
    </location>
</feature>
<feature type="region of interest" description="Disordered" evidence="2">
    <location>
        <begin position="163"/>
        <end position="215"/>
    </location>
</feature>
<feature type="compositionally biased region" description="Low complexity" evidence="2">
    <location>
        <begin position="495"/>
        <end position="507"/>
    </location>
</feature>
<evidence type="ECO:0000313" key="5">
    <source>
        <dbReference type="Proteomes" id="UP000004208"/>
    </source>
</evidence>
<dbReference type="SMART" id="SM00701">
    <property type="entry name" value="PGRP"/>
    <property type="match status" value="1"/>
</dbReference>
<keyword evidence="5" id="KW-1185">Reference proteome</keyword>
<dbReference type="RefSeq" id="WP_005288018.1">
    <property type="nucleotide sequence ID" value="NZ_CM000961.1"/>
</dbReference>
<dbReference type="PANTHER" id="PTHR11022">
    <property type="entry name" value="PEPTIDOGLYCAN RECOGNITION PROTEIN"/>
    <property type="match status" value="1"/>
</dbReference>
<dbReference type="PANTHER" id="PTHR11022:SF41">
    <property type="entry name" value="PEPTIDOGLYCAN-RECOGNITION PROTEIN LC-RELATED"/>
    <property type="match status" value="1"/>
</dbReference>
<gene>
    <name evidence="4" type="ORF">HMPREF0291_10695</name>
</gene>
<feature type="domain" description="Peptidoglycan recognition protein family" evidence="3">
    <location>
        <begin position="285"/>
        <end position="429"/>
    </location>
</feature>
<dbReference type="SUPFAM" id="SSF55846">
    <property type="entry name" value="N-acetylmuramoyl-L-alanine amidase-like"/>
    <property type="match status" value="1"/>
</dbReference>
<dbReference type="CDD" id="cd06583">
    <property type="entry name" value="PGRP"/>
    <property type="match status" value="1"/>
</dbReference>
<dbReference type="Proteomes" id="UP000004208">
    <property type="component" value="Unassembled WGS sequence"/>
</dbReference>
<dbReference type="EMBL" id="ACLJ02000001">
    <property type="protein sequence ID" value="EFK55437.1"/>
    <property type="molecule type" value="Genomic_DNA"/>
</dbReference>
<feature type="region of interest" description="Disordered" evidence="2">
    <location>
        <begin position="231"/>
        <end position="250"/>
    </location>
</feature>